<dbReference type="Gene3D" id="3.30.710.10">
    <property type="entry name" value="Potassium Channel Kv1.1, Chain A"/>
    <property type="match status" value="1"/>
</dbReference>
<keyword evidence="1" id="KW-1185">Reference proteome</keyword>
<evidence type="ECO:0000313" key="2">
    <source>
        <dbReference type="WBParaSite" id="PDA_v2.g30204.t1"/>
    </source>
</evidence>
<name>A0A914QEI4_9BILA</name>
<dbReference type="InterPro" id="IPR011333">
    <property type="entry name" value="SKP1/BTB/POZ_sf"/>
</dbReference>
<reference evidence="2" key="1">
    <citation type="submission" date="2022-11" db="UniProtKB">
        <authorList>
            <consortium name="WormBaseParasite"/>
        </authorList>
    </citation>
    <scope>IDENTIFICATION</scope>
</reference>
<protein>
    <submittedName>
        <fullName evidence="2">Uncharacterized protein</fullName>
    </submittedName>
</protein>
<proteinExistence type="predicted"/>
<dbReference type="CDD" id="cd14733">
    <property type="entry name" value="BACK"/>
    <property type="match status" value="1"/>
</dbReference>
<organism evidence="1 2">
    <name type="scientific">Panagrolaimus davidi</name>
    <dbReference type="NCBI Taxonomy" id="227884"/>
    <lineage>
        <taxon>Eukaryota</taxon>
        <taxon>Metazoa</taxon>
        <taxon>Ecdysozoa</taxon>
        <taxon>Nematoda</taxon>
        <taxon>Chromadorea</taxon>
        <taxon>Rhabditida</taxon>
        <taxon>Tylenchina</taxon>
        <taxon>Panagrolaimomorpha</taxon>
        <taxon>Panagrolaimoidea</taxon>
        <taxon>Panagrolaimidae</taxon>
        <taxon>Panagrolaimus</taxon>
    </lineage>
</organism>
<evidence type="ECO:0000313" key="1">
    <source>
        <dbReference type="Proteomes" id="UP000887578"/>
    </source>
</evidence>
<dbReference type="AlphaFoldDB" id="A0A914QEI4"/>
<dbReference type="Proteomes" id="UP000887578">
    <property type="component" value="Unplaced"/>
</dbReference>
<sequence>MFSDCKMLPFGLEWTIPAYSLFELKNTINCLLSTSISNIPEFEYYISIFPNGFNEKNRGKTWIGLQLTLKNVKEVKADYKIIIESETYSVEKHVIYEESTGSGEFIAGMGEFFSKGSNFISYGKLTIKIHGFFKFERKTNIPFGVKEFEFDSNKLWKNDDKDFTRKRYIFVENKKIKDKIEAFLIDQISVSNVCRLTNFSIHLNLEKLKKECFHFMDRCFLSNTCLNEILDVDIFNYQIVETQKFYPF</sequence>
<dbReference type="SUPFAM" id="SSF49599">
    <property type="entry name" value="TRAF domain-like"/>
    <property type="match status" value="1"/>
</dbReference>
<accession>A0A914QEI4</accession>
<dbReference type="WBParaSite" id="PDA_v2.g30204.t1">
    <property type="protein sequence ID" value="PDA_v2.g30204.t1"/>
    <property type="gene ID" value="PDA_v2.g30204"/>
</dbReference>